<dbReference type="GO" id="GO:0003723">
    <property type="term" value="F:RNA binding"/>
    <property type="evidence" value="ECO:0007669"/>
    <property type="project" value="InterPro"/>
</dbReference>
<dbReference type="InterPro" id="IPR009001">
    <property type="entry name" value="Transl_elong_EF1A/Init_IF2_C"/>
</dbReference>
<evidence type="ECO:0000259" key="9">
    <source>
        <dbReference type="PROSITE" id="PS51722"/>
    </source>
</evidence>
<dbReference type="InterPro" id="IPR005225">
    <property type="entry name" value="Small_GTP-bd"/>
</dbReference>
<dbReference type="Gene3D" id="3.40.50.300">
    <property type="entry name" value="P-loop containing nucleotide triphosphate hydrolases"/>
    <property type="match status" value="1"/>
</dbReference>
<evidence type="ECO:0000313" key="10">
    <source>
        <dbReference type="EMBL" id="SVA00617.1"/>
    </source>
</evidence>
<comment type="function">
    <text evidence="7">Translation factor necessary for the incorporation of selenocysteine into proteins. It probably replaces EF-Tu for the insertion of selenocysteine directed by the UGA codon. SelB binds GTP and GDP.</text>
</comment>
<dbReference type="SUPFAM" id="SSF46785">
    <property type="entry name" value="Winged helix' DNA-binding domain"/>
    <property type="match status" value="1"/>
</dbReference>
<reference evidence="10" key="1">
    <citation type="submission" date="2018-05" db="EMBL/GenBank/DDBJ databases">
        <authorList>
            <person name="Lanie J.A."/>
            <person name="Ng W.-L."/>
            <person name="Kazmierczak K.M."/>
            <person name="Andrzejewski T.M."/>
            <person name="Davidsen T.M."/>
            <person name="Wayne K.J."/>
            <person name="Tettelin H."/>
            <person name="Glass J.I."/>
            <person name="Rusch D."/>
            <person name="Podicherti R."/>
            <person name="Tsui H.-C.T."/>
            <person name="Winkler M.E."/>
        </authorList>
    </citation>
    <scope>NUCLEOTIDE SEQUENCE</scope>
</reference>
<keyword evidence="3" id="KW-0963">Cytoplasm</keyword>
<evidence type="ECO:0000256" key="7">
    <source>
        <dbReference type="ARBA" id="ARBA00025526"/>
    </source>
</evidence>
<dbReference type="CDD" id="cd03696">
    <property type="entry name" value="SelB_II"/>
    <property type="match status" value="1"/>
</dbReference>
<keyword evidence="5" id="KW-0648">Protein biosynthesis</keyword>
<proteinExistence type="predicted"/>
<dbReference type="Pfam" id="PF25461">
    <property type="entry name" value="Beta-barrel_SelB"/>
    <property type="match status" value="1"/>
</dbReference>
<dbReference type="GO" id="GO:0005525">
    <property type="term" value="F:GTP binding"/>
    <property type="evidence" value="ECO:0007669"/>
    <property type="project" value="UniProtKB-KW"/>
</dbReference>
<comment type="subcellular location">
    <subcellularLocation>
        <location evidence="1">Cytoplasm</location>
    </subcellularLocation>
</comment>
<evidence type="ECO:0000256" key="3">
    <source>
        <dbReference type="ARBA" id="ARBA00022490"/>
    </source>
</evidence>
<gene>
    <name evidence="10" type="ORF">METZ01_LOCUS53471</name>
</gene>
<dbReference type="PROSITE" id="PS00301">
    <property type="entry name" value="G_TR_1"/>
    <property type="match status" value="1"/>
</dbReference>
<evidence type="ECO:0000256" key="8">
    <source>
        <dbReference type="ARBA" id="ARBA00031615"/>
    </source>
</evidence>
<organism evidence="10">
    <name type="scientific">marine metagenome</name>
    <dbReference type="NCBI Taxonomy" id="408172"/>
    <lineage>
        <taxon>unclassified sequences</taxon>
        <taxon>metagenomes</taxon>
        <taxon>ecological metagenomes</taxon>
    </lineage>
</organism>
<evidence type="ECO:0000256" key="1">
    <source>
        <dbReference type="ARBA" id="ARBA00004496"/>
    </source>
</evidence>
<dbReference type="PANTHER" id="PTHR43721">
    <property type="entry name" value="ELONGATION FACTOR TU-RELATED"/>
    <property type="match status" value="1"/>
</dbReference>
<dbReference type="SUPFAM" id="SSF50447">
    <property type="entry name" value="Translation proteins"/>
    <property type="match status" value="1"/>
</dbReference>
<sequence>MQQIVIGTAGHIDHGKTALVKALTGTNTDQLAQEKARGMTIDLGFAYLNEQITIIDVPGHEKFIRNMAAGAANVHIGMLVVAADDGIMPQTKEHLQILDSFSIQGGLVVLTKVDIVNDEEWIDLVELELQDLIKNTVLNGVPIIRVNNLTGDGIEAVKKHLLHIAKEVKIQIRSNEFRMHVDRVFTKKGFGTVVTGTVDSGELHVGDKLELLPNKVNTKVRGIQTHGGNVESVGVGDRAALNLANVERTEVYRGTVLSNPGIIAVTKKVIAHIIMYPNTDWIIKNNQRIRLHIGTAEIMGKVSMAIPKLKKGQNGSVIIGLEIPLSVAMDDLFVIRSYSPMKTIAQGRILDPLPSGKWSELKNNIKILSPDPEKRFHTMVLREWEQPRTLNSWIKRCFRKQNVIKQWINAAGLKIEPKSKMVYSNSSLKRSEEAILGLVNNVYKRDSFMKTISNEAIVDQLKWSSVWVTFVLANMALEGKITQSSGRISLSGYRPEITVKDQKDLDFIQGLVDSSGLEPISLKVLVQRSGFKPGRVNGMLYLLNDDNRSEKIGTDLWIAKKYRDEILKYVLGHFEKNKLLSVANFKDIIGLTRKTAIPLLEYLDQSNYTQRDGNNRRIGSMLDA</sequence>
<dbReference type="InterPro" id="IPR004161">
    <property type="entry name" value="EFTu-like_2"/>
</dbReference>
<dbReference type="NCBIfam" id="TIGR00231">
    <property type="entry name" value="small_GTP"/>
    <property type="match status" value="1"/>
</dbReference>
<dbReference type="GO" id="GO:0005829">
    <property type="term" value="C:cytosol"/>
    <property type="evidence" value="ECO:0007669"/>
    <property type="project" value="TreeGrafter"/>
</dbReference>
<keyword evidence="6" id="KW-0342">GTP-binding</keyword>
<dbReference type="EMBL" id="UINC01002820">
    <property type="protein sequence ID" value="SVA00617.1"/>
    <property type="molecule type" value="Genomic_DNA"/>
</dbReference>
<dbReference type="InterPro" id="IPR027417">
    <property type="entry name" value="P-loop_NTPase"/>
</dbReference>
<dbReference type="InterPro" id="IPR050055">
    <property type="entry name" value="EF-Tu_GTPase"/>
</dbReference>
<dbReference type="InterPro" id="IPR000795">
    <property type="entry name" value="T_Tr_GTP-bd_dom"/>
</dbReference>
<feature type="domain" description="Tr-type G" evidence="9">
    <location>
        <begin position="1"/>
        <end position="169"/>
    </location>
</feature>
<evidence type="ECO:0000256" key="6">
    <source>
        <dbReference type="ARBA" id="ARBA00023134"/>
    </source>
</evidence>
<dbReference type="Gene3D" id="1.10.10.2770">
    <property type="match status" value="1"/>
</dbReference>
<dbReference type="InterPro" id="IPR015191">
    <property type="entry name" value="SelB_WHD4"/>
</dbReference>
<dbReference type="InterPro" id="IPR036390">
    <property type="entry name" value="WH_DNA-bd_sf"/>
</dbReference>
<dbReference type="AlphaFoldDB" id="A0A381SE90"/>
<dbReference type="GO" id="GO:0003746">
    <property type="term" value="F:translation elongation factor activity"/>
    <property type="evidence" value="ECO:0007669"/>
    <property type="project" value="InterPro"/>
</dbReference>
<dbReference type="Pfam" id="PF03144">
    <property type="entry name" value="GTP_EFTU_D2"/>
    <property type="match status" value="1"/>
</dbReference>
<accession>A0A381SE90</accession>
<name>A0A381SE90_9ZZZZ</name>
<evidence type="ECO:0000256" key="4">
    <source>
        <dbReference type="ARBA" id="ARBA00022741"/>
    </source>
</evidence>
<dbReference type="SUPFAM" id="SSF50465">
    <property type="entry name" value="EF-Tu/eEF-1alpha/eIF2-gamma C-terminal domain"/>
    <property type="match status" value="1"/>
</dbReference>
<dbReference type="PANTHER" id="PTHR43721:SF22">
    <property type="entry name" value="ELONGATION FACTOR TU, MITOCHONDRIAL"/>
    <property type="match status" value="1"/>
</dbReference>
<dbReference type="CDD" id="cd04171">
    <property type="entry name" value="SelB"/>
    <property type="match status" value="1"/>
</dbReference>
<dbReference type="Gene3D" id="2.40.30.10">
    <property type="entry name" value="Translation factors"/>
    <property type="match status" value="1"/>
</dbReference>
<dbReference type="Gene3D" id="1.10.10.10">
    <property type="entry name" value="Winged helix-like DNA-binding domain superfamily/Winged helix DNA-binding domain"/>
    <property type="match status" value="1"/>
</dbReference>
<dbReference type="GO" id="GO:0003924">
    <property type="term" value="F:GTPase activity"/>
    <property type="evidence" value="ECO:0007669"/>
    <property type="project" value="InterPro"/>
</dbReference>
<dbReference type="InterPro" id="IPR004535">
    <property type="entry name" value="Transl_elong_SelB"/>
</dbReference>
<dbReference type="InterPro" id="IPR009000">
    <property type="entry name" value="Transl_B-barrel_sf"/>
</dbReference>
<evidence type="ECO:0000256" key="5">
    <source>
        <dbReference type="ARBA" id="ARBA00022917"/>
    </source>
</evidence>
<dbReference type="InterPro" id="IPR031157">
    <property type="entry name" value="G_TR_CS"/>
</dbReference>
<dbReference type="Pfam" id="PF00009">
    <property type="entry name" value="GTP_EFTU"/>
    <property type="match status" value="1"/>
</dbReference>
<dbReference type="NCBIfam" id="TIGR00475">
    <property type="entry name" value="selB"/>
    <property type="match status" value="1"/>
</dbReference>
<keyword evidence="4" id="KW-0547">Nucleotide-binding</keyword>
<dbReference type="Pfam" id="PF09107">
    <property type="entry name" value="WHD_3rd_SelB"/>
    <property type="match status" value="1"/>
</dbReference>
<dbReference type="SUPFAM" id="SSF52540">
    <property type="entry name" value="P-loop containing nucleoside triphosphate hydrolases"/>
    <property type="match status" value="1"/>
</dbReference>
<dbReference type="PROSITE" id="PS51722">
    <property type="entry name" value="G_TR_2"/>
    <property type="match status" value="1"/>
</dbReference>
<dbReference type="InterPro" id="IPR057335">
    <property type="entry name" value="Beta-barrel_SelB"/>
</dbReference>
<dbReference type="CDD" id="cd15491">
    <property type="entry name" value="selB_III"/>
    <property type="match status" value="1"/>
</dbReference>
<dbReference type="GO" id="GO:0001514">
    <property type="term" value="P:selenocysteine incorporation"/>
    <property type="evidence" value="ECO:0007669"/>
    <property type="project" value="InterPro"/>
</dbReference>
<dbReference type="InterPro" id="IPR036388">
    <property type="entry name" value="WH-like_DNA-bd_sf"/>
</dbReference>
<evidence type="ECO:0000256" key="2">
    <source>
        <dbReference type="ARBA" id="ARBA00015953"/>
    </source>
</evidence>
<protein>
    <recommendedName>
        <fullName evidence="2">Selenocysteine-specific elongation factor</fullName>
    </recommendedName>
    <alternativeName>
        <fullName evidence="8">SelB translation factor</fullName>
    </alternativeName>
</protein>